<feature type="transmembrane region" description="Helical" evidence="1">
    <location>
        <begin position="82"/>
        <end position="115"/>
    </location>
</feature>
<dbReference type="RefSeq" id="WP_211872479.1">
    <property type="nucleotide sequence ID" value="NZ_JAAEDH010000001.1"/>
</dbReference>
<organism evidence="3 4">
    <name type="scientific">Plastoroseomonas arctica</name>
    <dbReference type="NCBI Taxonomy" id="1509237"/>
    <lineage>
        <taxon>Bacteria</taxon>
        <taxon>Pseudomonadati</taxon>
        <taxon>Pseudomonadota</taxon>
        <taxon>Alphaproteobacteria</taxon>
        <taxon>Acetobacterales</taxon>
        <taxon>Acetobacteraceae</taxon>
        <taxon>Plastoroseomonas</taxon>
    </lineage>
</organism>
<keyword evidence="1" id="KW-1133">Transmembrane helix</keyword>
<dbReference type="Pfam" id="PF04955">
    <property type="entry name" value="HupE_UreJ"/>
    <property type="match status" value="1"/>
</dbReference>
<gene>
    <name evidence="3" type="ORF">GXW79_01750</name>
</gene>
<keyword evidence="4" id="KW-1185">Reference proteome</keyword>
<keyword evidence="2" id="KW-0732">Signal</keyword>
<proteinExistence type="predicted"/>
<feature type="transmembrane region" description="Helical" evidence="1">
    <location>
        <begin position="159"/>
        <end position="177"/>
    </location>
</feature>
<name>A0AAF1JUL9_9PROT</name>
<dbReference type="EMBL" id="JAAEDH010000001">
    <property type="protein sequence ID" value="MBR0653794.1"/>
    <property type="molecule type" value="Genomic_DNA"/>
</dbReference>
<evidence type="ECO:0000313" key="3">
    <source>
        <dbReference type="EMBL" id="MBR0653794.1"/>
    </source>
</evidence>
<feature type="chain" id="PRO_5042049077" description="Urease accessory protein" evidence="2">
    <location>
        <begin position="20"/>
        <end position="178"/>
    </location>
</feature>
<evidence type="ECO:0000256" key="1">
    <source>
        <dbReference type="SAM" id="Phobius"/>
    </source>
</evidence>
<dbReference type="Proteomes" id="UP001196068">
    <property type="component" value="Unassembled WGS sequence"/>
</dbReference>
<protein>
    <recommendedName>
        <fullName evidence="5">Urease accessory protein</fullName>
    </recommendedName>
</protein>
<dbReference type="AlphaFoldDB" id="A0AAF1JUL9"/>
<feature type="transmembrane region" description="Helical" evidence="1">
    <location>
        <begin position="56"/>
        <end position="76"/>
    </location>
</feature>
<evidence type="ECO:0000313" key="4">
    <source>
        <dbReference type="Proteomes" id="UP001196068"/>
    </source>
</evidence>
<dbReference type="PIRSF" id="PIRSF016919">
    <property type="entry name" value="HupE_UreJ"/>
    <property type="match status" value="1"/>
</dbReference>
<evidence type="ECO:0008006" key="5">
    <source>
        <dbReference type="Google" id="ProtNLM"/>
    </source>
</evidence>
<feature type="transmembrane region" description="Helical" evidence="1">
    <location>
        <begin position="29"/>
        <end position="49"/>
    </location>
</feature>
<evidence type="ECO:0000256" key="2">
    <source>
        <dbReference type="SAM" id="SignalP"/>
    </source>
</evidence>
<reference evidence="3" key="1">
    <citation type="submission" date="2020-01" db="EMBL/GenBank/DDBJ databases">
        <authorList>
            <person name="Rat A."/>
        </authorList>
    </citation>
    <scope>NUCLEOTIDE SEQUENCE</scope>
    <source>
        <strain evidence="3">LMG 28251</strain>
    </source>
</reference>
<accession>A0AAF1JUL9</accession>
<sequence length="178" mass="16542">MKPALAALALLAVASPAAAHPGHGASGFLHPFAGLDHLLAMVAVGMLVAQGGGWRLPAVFLAAMAAGAALGLGGFAPPGVELAVALSVAALGLAVALAVPTVGALALVAVAGFGLCHGLAHGAEGPAGGGALFLAGMLAGTAVLHGLGAAAGYILRGGFALRGAGAAMAVAGLTLALV</sequence>
<feature type="signal peptide" evidence="2">
    <location>
        <begin position="1"/>
        <end position="19"/>
    </location>
</feature>
<reference evidence="3" key="2">
    <citation type="journal article" date="2021" name="Syst. Appl. Microbiol.">
        <title>Roseomonas hellenica sp. nov., isolated from roots of wild-growing Alkanna tinctoria.</title>
        <authorList>
            <person name="Rat A."/>
            <person name="Naranjo H.D."/>
            <person name="Lebbe L."/>
            <person name="Cnockaert M."/>
            <person name="Krigas N."/>
            <person name="Grigoriadou K."/>
            <person name="Maloupa E."/>
            <person name="Willems A."/>
        </authorList>
    </citation>
    <scope>NUCLEOTIDE SEQUENCE</scope>
    <source>
        <strain evidence="3">LMG 28251</strain>
    </source>
</reference>
<comment type="caution">
    <text evidence="3">The sequence shown here is derived from an EMBL/GenBank/DDBJ whole genome shotgun (WGS) entry which is preliminary data.</text>
</comment>
<keyword evidence="1" id="KW-0812">Transmembrane</keyword>
<dbReference type="InterPro" id="IPR007038">
    <property type="entry name" value="HupE_UreJ"/>
</dbReference>
<keyword evidence="1" id="KW-0472">Membrane</keyword>
<feature type="transmembrane region" description="Helical" evidence="1">
    <location>
        <begin position="127"/>
        <end position="153"/>
    </location>
</feature>